<proteinExistence type="inferred from homology"/>
<dbReference type="EMBL" id="DVJS01000025">
    <property type="protein sequence ID" value="HIS96536.1"/>
    <property type="molecule type" value="Genomic_DNA"/>
</dbReference>
<name>A0A9D1K826_9FIRM</name>
<dbReference type="PROSITE" id="PS51353">
    <property type="entry name" value="ARSC"/>
    <property type="match status" value="1"/>
</dbReference>
<sequence>MNIQIFGRNKCFDTKKAERYFKERRIKYQSIDLPRYGMSRKEFESVRAAVGLEALIDPKAPDADLIKYMAGDAAKIERLLEYPDNIRTPVVRNGKQATVGYCPEVWKTWE</sequence>
<protein>
    <submittedName>
        <fullName evidence="2">ArsC family transcriptional regulator</fullName>
    </submittedName>
</protein>
<evidence type="ECO:0000313" key="3">
    <source>
        <dbReference type="Proteomes" id="UP000886876"/>
    </source>
</evidence>
<dbReference type="Proteomes" id="UP000886876">
    <property type="component" value="Unassembled WGS sequence"/>
</dbReference>
<reference evidence="2" key="2">
    <citation type="journal article" date="2021" name="PeerJ">
        <title>Extensive microbial diversity within the chicken gut microbiome revealed by metagenomics and culture.</title>
        <authorList>
            <person name="Gilroy R."/>
            <person name="Ravi A."/>
            <person name="Getino M."/>
            <person name="Pursley I."/>
            <person name="Horton D.L."/>
            <person name="Alikhan N.F."/>
            <person name="Baker D."/>
            <person name="Gharbi K."/>
            <person name="Hall N."/>
            <person name="Watson M."/>
            <person name="Adriaenssens E.M."/>
            <person name="Foster-Nyarko E."/>
            <person name="Jarju S."/>
            <person name="Secka A."/>
            <person name="Antonio M."/>
            <person name="Oren A."/>
            <person name="Chaudhuri R.R."/>
            <person name="La Ragione R."/>
            <person name="Hildebrand F."/>
            <person name="Pallen M.J."/>
        </authorList>
    </citation>
    <scope>NUCLEOTIDE SEQUENCE</scope>
    <source>
        <strain evidence="2">ChiHecec3B27-6122</strain>
    </source>
</reference>
<organism evidence="2 3">
    <name type="scientific">Candidatus Scatomorpha pullistercoris</name>
    <dbReference type="NCBI Taxonomy" id="2840929"/>
    <lineage>
        <taxon>Bacteria</taxon>
        <taxon>Bacillati</taxon>
        <taxon>Bacillota</taxon>
        <taxon>Clostridia</taxon>
        <taxon>Eubacteriales</taxon>
        <taxon>Candidatus Scatomorpha</taxon>
    </lineage>
</organism>
<dbReference type="Gene3D" id="3.40.30.10">
    <property type="entry name" value="Glutaredoxin"/>
    <property type="match status" value="1"/>
</dbReference>
<comment type="similarity">
    <text evidence="1">Belongs to the ArsC family.</text>
</comment>
<dbReference type="AlphaFoldDB" id="A0A9D1K826"/>
<evidence type="ECO:0000256" key="1">
    <source>
        <dbReference type="PROSITE-ProRule" id="PRU01282"/>
    </source>
</evidence>
<dbReference type="InterPro" id="IPR006660">
    <property type="entry name" value="Arsenate_reductase-like"/>
</dbReference>
<reference evidence="2" key="1">
    <citation type="submission" date="2020-10" db="EMBL/GenBank/DDBJ databases">
        <authorList>
            <person name="Gilroy R."/>
        </authorList>
    </citation>
    <scope>NUCLEOTIDE SEQUENCE</scope>
    <source>
        <strain evidence="2">ChiHecec3B27-6122</strain>
    </source>
</reference>
<accession>A0A9D1K826</accession>
<dbReference type="PANTHER" id="PTHR30041:SF8">
    <property type="entry name" value="PROTEIN YFFB"/>
    <property type="match status" value="1"/>
</dbReference>
<comment type="caution">
    <text evidence="2">The sequence shown here is derived from an EMBL/GenBank/DDBJ whole genome shotgun (WGS) entry which is preliminary data.</text>
</comment>
<gene>
    <name evidence="2" type="ORF">IAD42_01020</name>
</gene>
<dbReference type="SUPFAM" id="SSF52833">
    <property type="entry name" value="Thioredoxin-like"/>
    <property type="match status" value="1"/>
</dbReference>
<dbReference type="InterPro" id="IPR036249">
    <property type="entry name" value="Thioredoxin-like_sf"/>
</dbReference>
<evidence type="ECO:0000313" key="2">
    <source>
        <dbReference type="EMBL" id="HIS96536.1"/>
    </source>
</evidence>
<dbReference type="PANTHER" id="PTHR30041">
    <property type="entry name" value="ARSENATE REDUCTASE"/>
    <property type="match status" value="1"/>
</dbReference>